<gene>
    <name evidence="17" type="primary">ZPC5</name>
</gene>
<dbReference type="InterPro" id="IPR001507">
    <property type="entry name" value="ZP_dom"/>
</dbReference>
<dbReference type="Gene3D" id="2.60.40.3210">
    <property type="entry name" value="Zona pellucida, ZP-N domain"/>
    <property type="match status" value="1"/>
</dbReference>
<dbReference type="GO" id="GO:0032190">
    <property type="term" value="F:acrosin binding"/>
    <property type="evidence" value="ECO:0007669"/>
    <property type="project" value="TreeGrafter"/>
</dbReference>
<dbReference type="GO" id="GO:0035805">
    <property type="term" value="C:egg coat"/>
    <property type="evidence" value="ECO:0007669"/>
    <property type="project" value="UniProtKB-SubCell"/>
</dbReference>
<dbReference type="PANTHER" id="PTHR11576:SF2">
    <property type="entry name" value="ZONA PELLUCIDA SPERM-BINDING PROTEIN 3"/>
    <property type="match status" value="1"/>
</dbReference>
<dbReference type="InterPro" id="IPR055355">
    <property type="entry name" value="ZP-C"/>
</dbReference>
<evidence type="ECO:0000256" key="15">
    <source>
        <dbReference type="SAM" id="MobiDB-lite"/>
    </source>
</evidence>
<evidence type="ECO:0000256" key="1">
    <source>
        <dbReference type="ARBA" id="ARBA00004498"/>
    </source>
</evidence>
<evidence type="ECO:0000256" key="4">
    <source>
        <dbReference type="ARBA" id="ARBA00022475"/>
    </source>
</evidence>
<dbReference type="Gene3D" id="2.60.40.4100">
    <property type="entry name" value="Zona pellucida, ZP-C domain"/>
    <property type="match status" value="1"/>
</dbReference>
<reference evidence="17" key="1">
    <citation type="journal article" date="2016" name="Nat. Commun.">
        <title>Neofunctionalization of zona pellucida proteins enhances freeze-prevention in the eggs of Antarctic notothenioids.</title>
        <authorList>
            <person name="Cao L."/>
            <person name="Huang Q."/>
            <person name="Wu Z."/>
            <person name="Cao D.D."/>
            <person name="Ma Z."/>
            <person name="Xu Q."/>
            <person name="Hu P."/>
            <person name="Fu Y."/>
            <person name="Shen Y."/>
            <person name="Chan J."/>
            <person name="Zhou C.Z."/>
            <person name="Zhai W."/>
            <person name="Chen L."/>
        </authorList>
    </citation>
    <scope>NUCLEOTIDE SEQUENCE</scope>
</reference>
<evidence type="ECO:0000256" key="3">
    <source>
        <dbReference type="ARBA" id="ARBA00017980"/>
    </source>
</evidence>
<comment type="PTM">
    <text evidence="14">Proteolytically cleaved before the transmembrane segment to yield the secreted ectodomain incorporated in the zona pellucida.</text>
</comment>
<dbReference type="InterPro" id="IPR055356">
    <property type="entry name" value="ZP-N"/>
</dbReference>
<feature type="chain" id="PRO_5025709361" description="Zona pellucida sperm-binding protein 3" evidence="14">
    <location>
        <begin position="22"/>
        <end position="560"/>
    </location>
</feature>
<dbReference type="PRINTS" id="PR00023">
    <property type="entry name" value="ZPELLUCIDA"/>
</dbReference>
<dbReference type="EMBL" id="KU512753">
    <property type="protein sequence ID" value="ANO39562.1"/>
    <property type="molecule type" value="mRNA"/>
</dbReference>
<evidence type="ECO:0000256" key="2">
    <source>
        <dbReference type="ARBA" id="ARBA00006735"/>
    </source>
</evidence>
<keyword evidence="10" id="KW-1133">Transmembrane helix</keyword>
<evidence type="ECO:0000256" key="5">
    <source>
        <dbReference type="ARBA" id="ARBA00022525"/>
    </source>
</evidence>
<sequence>MEAFNFQVILLVGLCVSASFAFPRTQDASSQSLANTGRSELGQQQQKPLAQEPQQVNTIRVTCHPDSLEIVIKADMFAVGAPVDGDEIRLGVETNNQYCRATASSADEYSISVGLVECGTRHWVTEDSLIYTNLLIYSPEASSYGVVRMDEAVIPIECHYERKYSLSSSSLIPTWIPFTSTQAAVEMLQFNLRIMTSDWQHKRGSNVFHLGEPISIEASVRIGHHIGLRVFVSSCVATLSPDMHSSPRHAFIENGCFVDPQLPGSRSQFLARTQDDKLHMSIDAFRFYNEDRGELYITCHLNAVPINNTDAPNKACTFGNGRWRSADGKDYLCGQCKRPLEVEQTPSKPSSPSKFRPRGFVKPEEREPLWRSGLKTSTVWEHQARVGPMMVLPAKQKSRPIPAEGLSSILDQTSRSTMYGSQWRSGINRVDQRKGLLPDSSSTQNQVDVLTIASVQNKDEEDKNGTDKDAEEVPELLEESSPEAHLQSKAAVLSSTHTAVLNSTHTAVLNSTHTAVLNSTHTATLDEVLQTAVVNVAVPPLSNTTATVSDLSETMDPKRK</sequence>
<accession>A0A193KVR9</accession>
<dbReference type="PROSITE" id="PS51034">
    <property type="entry name" value="ZP_2"/>
    <property type="match status" value="1"/>
</dbReference>
<dbReference type="PANTHER" id="PTHR11576">
    <property type="entry name" value="ZONA PELLUCIDA SPERM-BINDING PROTEIN 3"/>
    <property type="match status" value="1"/>
</dbReference>
<evidence type="ECO:0000256" key="6">
    <source>
        <dbReference type="ARBA" id="ARBA00022530"/>
    </source>
</evidence>
<dbReference type="GO" id="GO:0007339">
    <property type="term" value="P:binding of sperm to zona pellucida"/>
    <property type="evidence" value="ECO:0007669"/>
    <property type="project" value="UniProtKB-UniRule"/>
</dbReference>
<dbReference type="GO" id="GO:2000344">
    <property type="term" value="P:positive regulation of acrosome reaction"/>
    <property type="evidence" value="ECO:0007669"/>
    <property type="project" value="UniProtKB-UniRule"/>
</dbReference>
<keyword evidence="12 14" id="KW-1015">Disulfide bond</keyword>
<proteinExistence type="evidence at transcript level"/>
<organism evidence="17">
    <name type="scientific">Notothenia coriiceps</name>
    <name type="common">black rockcod</name>
    <dbReference type="NCBI Taxonomy" id="8208"/>
    <lineage>
        <taxon>Eukaryota</taxon>
        <taxon>Metazoa</taxon>
        <taxon>Chordata</taxon>
        <taxon>Craniata</taxon>
        <taxon>Vertebrata</taxon>
        <taxon>Euteleostomi</taxon>
        <taxon>Actinopterygii</taxon>
        <taxon>Neopterygii</taxon>
        <taxon>Teleostei</taxon>
        <taxon>Neoteleostei</taxon>
        <taxon>Acanthomorphata</taxon>
        <taxon>Eupercaria</taxon>
        <taxon>Perciformes</taxon>
        <taxon>Notothenioidei</taxon>
        <taxon>Nototheniidae</taxon>
        <taxon>Notothenia</taxon>
    </lineage>
</organism>
<comment type="similarity">
    <text evidence="2 14">Belongs to the ZP domain family. ZPC subfamily.</text>
</comment>
<dbReference type="FunFam" id="2.60.40.4100:FF:000002">
    <property type="entry name" value="Zona pellucida sperm-binding protein 3"/>
    <property type="match status" value="1"/>
</dbReference>
<evidence type="ECO:0000256" key="7">
    <source>
        <dbReference type="ARBA" id="ARBA00022685"/>
    </source>
</evidence>
<keyword evidence="5 14" id="KW-0964">Secreted</keyword>
<keyword evidence="6 14" id="KW-0272">Extracellular matrix</keyword>
<dbReference type="InterPro" id="IPR048290">
    <property type="entry name" value="ZP_chr"/>
</dbReference>
<dbReference type="Pfam" id="PF00100">
    <property type="entry name" value="Zona_pellucida"/>
    <property type="match status" value="1"/>
</dbReference>
<evidence type="ECO:0000256" key="10">
    <source>
        <dbReference type="ARBA" id="ARBA00022989"/>
    </source>
</evidence>
<feature type="signal peptide" evidence="14">
    <location>
        <begin position="1"/>
        <end position="21"/>
    </location>
</feature>
<dbReference type="AlphaFoldDB" id="A0A193KVR9"/>
<name>A0A193KVR9_9TELE</name>
<evidence type="ECO:0000256" key="8">
    <source>
        <dbReference type="ARBA" id="ARBA00022692"/>
    </source>
</evidence>
<dbReference type="GO" id="GO:0035804">
    <property type="term" value="F:structural constituent of egg coat"/>
    <property type="evidence" value="ECO:0007669"/>
    <property type="project" value="UniProtKB-UniRule"/>
</dbReference>
<dbReference type="FunFam" id="2.60.40.3210:FF:000001">
    <property type="entry name" value="Zona pellucida sperm-binding protein 3"/>
    <property type="match status" value="1"/>
</dbReference>
<comment type="function">
    <text evidence="14">Component of the zona pellucida, an extracellular matrix surrounding oocytes which mediates sperm binding, induction of the acrosome reaction and prevents post-fertilization polyspermy. The zona pellucida is composed of 3 to 4 glycoproteins, ZP1, ZP2, ZP3, and ZP4. ZP3 is essential for sperm binding and zona matrix formation.</text>
</comment>
<dbReference type="Pfam" id="PF23344">
    <property type="entry name" value="ZP-N"/>
    <property type="match status" value="1"/>
</dbReference>
<evidence type="ECO:0000256" key="13">
    <source>
        <dbReference type="ARBA" id="ARBA00023180"/>
    </source>
</evidence>
<comment type="subcellular location">
    <subcellularLocation>
        <location evidence="1">Secreted</location>
        <location evidence="1">Extracellular space</location>
        <location evidence="1">Extracellular matrix</location>
    </subcellularLocation>
    <subcellularLocation>
        <location evidence="14">Zona pellucida</location>
    </subcellularLocation>
    <subcellularLocation>
        <location evidence="14">Cell membrane</location>
        <topology evidence="14">Single-pass type I membrane protein</topology>
    </subcellularLocation>
</comment>
<evidence type="ECO:0000256" key="14">
    <source>
        <dbReference type="RuleBase" id="RU367066"/>
    </source>
</evidence>
<keyword evidence="13" id="KW-0325">Glycoprotein</keyword>
<dbReference type="GO" id="GO:0035803">
    <property type="term" value="P:egg coat formation"/>
    <property type="evidence" value="ECO:0007669"/>
    <property type="project" value="UniProtKB-UniRule"/>
</dbReference>
<comment type="domain">
    <text evidence="14">The ZP domain is involved in the polymerization of the ZP proteins to form the zona pellucida.</text>
</comment>
<feature type="compositionally biased region" description="Low complexity" evidence="15">
    <location>
        <begin position="40"/>
        <end position="54"/>
    </location>
</feature>
<keyword evidence="9 14" id="KW-0732">Signal</keyword>
<evidence type="ECO:0000256" key="9">
    <source>
        <dbReference type="ARBA" id="ARBA00022729"/>
    </source>
</evidence>
<keyword evidence="8" id="KW-0812">Transmembrane</keyword>
<keyword evidence="7 14" id="KW-0165">Cleavage on pair of basic residues</keyword>
<dbReference type="SMART" id="SM00241">
    <property type="entry name" value="ZP"/>
    <property type="match status" value="1"/>
</dbReference>
<feature type="domain" description="ZP" evidence="16">
    <location>
        <begin position="62"/>
        <end position="323"/>
    </location>
</feature>
<dbReference type="GO" id="GO:0005886">
    <property type="term" value="C:plasma membrane"/>
    <property type="evidence" value="ECO:0007669"/>
    <property type="project" value="UniProtKB-SubCell"/>
</dbReference>
<protein>
    <recommendedName>
        <fullName evidence="3 14">Zona pellucida sperm-binding protein 3</fullName>
    </recommendedName>
</protein>
<keyword evidence="4 14" id="KW-1003">Cell membrane</keyword>
<evidence type="ECO:0000313" key="17">
    <source>
        <dbReference type="EMBL" id="ANO39562.1"/>
    </source>
</evidence>
<feature type="region of interest" description="Disordered" evidence="15">
    <location>
        <begin position="31"/>
        <end position="54"/>
    </location>
</feature>
<evidence type="ECO:0000259" key="16">
    <source>
        <dbReference type="PROSITE" id="PS51034"/>
    </source>
</evidence>
<dbReference type="InterPro" id="IPR042235">
    <property type="entry name" value="ZP-C_dom"/>
</dbReference>
<evidence type="ECO:0000256" key="12">
    <source>
        <dbReference type="ARBA" id="ARBA00023157"/>
    </source>
</evidence>
<evidence type="ECO:0000256" key="11">
    <source>
        <dbReference type="ARBA" id="ARBA00023136"/>
    </source>
</evidence>
<keyword evidence="11" id="KW-0472">Membrane</keyword>